<protein>
    <recommendedName>
        <fullName evidence="5">Transmembrane protein</fullName>
    </recommendedName>
</protein>
<organism evidence="3 4">
    <name type="scientific">Phytophthora megakarya</name>
    <dbReference type="NCBI Taxonomy" id="4795"/>
    <lineage>
        <taxon>Eukaryota</taxon>
        <taxon>Sar</taxon>
        <taxon>Stramenopiles</taxon>
        <taxon>Oomycota</taxon>
        <taxon>Peronosporomycetes</taxon>
        <taxon>Peronosporales</taxon>
        <taxon>Peronosporaceae</taxon>
        <taxon>Phytophthora</taxon>
    </lineage>
</organism>
<dbReference type="EMBL" id="NBNE01000907">
    <property type="protein sequence ID" value="OWZ16588.1"/>
    <property type="molecule type" value="Genomic_DNA"/>
</dbReference>
<evidence type="ECO:0000256" key="1">
    <source>
        <dbReference type="SAM" id="MobiDB-lite"/>
    </source>
</evidence>
<keyword evidence="2" id="KW-0812">Transmembrane</keyword>
<accession>A0A225WH72</accession>
<comment type="caution">
    <text evidence="3">The sequence shown here is derived from an EMBL/GenBank/DDBJ whole genome shotgun (WGS) entry which is preliminary data.</text>
</comment>
<name>A0A225WH72_9STRA</name>
<keyword evidence="4" id="KW-1185">Reference proteome</keyword>
<evidence type="ECO:0000256" key="2">
    <source>
        <dbReference type="SAM" id="Phobius"/>
    </source>
</evidence>
<feature type="region of interest" description="Disordered" evidence="1">
    <location>
        <begin position="118"/>
        <end position="138"/>
    </location>
</feature>
<evidence type="ECO:0008006" key="5">
    <source>
        <dbReference type="Google" id="ProtNLM"/>
    </source>
</evidence>
<keyword evidence="2" id="KW-1133">Transmembrane helix</keyword>
<dbReference type="OrthoDB" id="106974at2759"/>
<gene>
    <name evidence="3" type="ORF">PHMEG_0009612</name>
</gene>
<evidence type="ECO:0000313" key="4">
    <source>
        <dbReference type="Proteomes" id="UP000198211"/>
    </source>
</evidence>
<dbReference type="Proteomes" id="UP000198211">
    <property type="component" value="Unassembled WGS sequence"/>
</dbReference>
<feature type="transmembrane region" description="Helical" evidence="2">
    <location>
        <begin position="48"/>
        <end position="68"/>
    </location>
</feature>
<evidence type="ECO:0000313" key="3">
    <source>
        <dbReference type="EMBL" id="OWZ16588.1"/>
    </source>
</evidence>
<dbReference type="AlphaFoldDB" id="A0A225WH72"/>
<reference evidence="4" key="1">
    <citation type="submission" date="2017-03" db="EMBL/GenBank/DDBJ databases">
        <title>Phytopthora megakarya and P. palmivora, two closely related causual agents of cacao black pod achieved similar genome size and gene model numbers by different mechanisms.</title>
        <authorList>
            <person name="Ali S."/>
            <person name="Shao J."/>
            <person name="Larry D.J."/>
            <person name="Kronmiller B."/>
            <person name="Shen D."/>
            <person name="Strem M.D."/>
            <person name="Melnick R.L."/>
            <person name="Guiltinan M.J."/>
            <person name="Tyler B.M."/>
            <person name="Meinhardt L.W."/>
            <person name="Bailey B.A."/>
        </authorList>
    </citation>
    <scope>NUCLEOTIDE SEQUENCE [LARGE SCALE GENOMIC DNA]</scope>
    <source>
        <strain evidence="4">zdho120</strain>
    </source>
</reference>
<keyword evidence="2" id="KW-0472">Membrane</keyword>
<proteinExistence type="predicted"/>
<sequence length="138" mass="15342">MESSYLRAVVVLSAAGLLLVPVFGLLLRLQPHFVHGLHVSSSTAETNCYIVGGLYAVVFVISSLLLILKTRGCFDKKSTVIQDDIDKRNRRYGLPFTELESKDFVRAMDAMDRRTAVVSTPEQDMELPTKAPDETEPL</sequence>